<feature type="compositionally biased region" description="Low complexity" evidence="1">
    <location>
        <begin position="405"/>
        <end position="414"/>
    </location>
</feature>
<evidence type="ECO:0000313" key="3">
    <source>
        <dbReference type="Proteomes" id="UP001597168"/>
    </source>
</evidence>
<gene>
    <name evidence="2" type="ORF">ACFQ3T_02395</name>
</gene>
<feature type="region of interest" description="Disordered" evidence="1">
    <location>
        <begin position="196"/>
        <end position="223"/>
    </location>
</feature>
<evidence type="ECO:0000256" key="1">
    <source>
        <dbReference type="SAM" id="MobiDB-lite"/>
    </source>
</evidence>
<dbReference type="RefSeq" id="WP_380719239.1">
    <property type="nucleotide sequence ID" value="NZ_JBHTLK010000005.1"/>
</dbReference>
<evidence type="ECO:0008006" key="4">
    <source>
        <dbReference type="Google" id="ProtNLM"/>
    </source>
</evidence>
<feature type="compositionally biased region" description="Low complexity" evidence="1">
    <location>
        <begin position="368"/>
        <end position="389"/>
    </location>
</feature>
<sequence length="599" mass="62450">MAGKPLATFNGTAIRPGVSRNGRLYTRKLIAQAVTRAQERLATPDGMPLTMLTHHDAKDDSTRIVGRVVSLTLERDGSAAYEAVLADTPEARKILELIEPDANGQRFLAGVSIRGFWLGAVRQEIHAGQTVETADDLELDGLDFTRSPGVAGADVDQVFRVESAQPAETTSARAAIHESAPDAPLLLVEASEEKETAMPPSSTATPTPAAIPDRTPYADNGYRDGQKRYRLGTPQEAITAYLAFSDRAVVESYTSQQVKRAKARIARALEAFDLTATGGVVVSAPRPVGENAEVTEYWGGDDGSFYVELTNGAISVRISSWCCPVDQLATVGKAAMDGAVAALLAVDPDLDGHVSTGETADPDDVSETDTPSSDASAAGSSTPAAPDSAVDPTTQETEEPAVSEPTTPAAGTPAAVTLSTDQFQELLAAARGGAPVPAPAEAAAPPPAAQETADQRIARLIAEKVAAATAPVAETEDEKIDRLVQEALARNGAAPAVQETEEQRIDRLVQEKLTAAIQAQAQQGGAPARKGLVAGGATTTAPVGESAAAVTAPDGLPESWPQKPLHLYTEDERQSYLLPAVEAGIMGNRSVVVQQPAAQ</sequence>
<reference evidence="3" key="1">
    <citation type="journal article" date="2019" name="Int. J. Syst. Evol. Microbiol.">
        <title>The Global Catalogue of Microorganisms (GCM) 10K type strain sequencing project: providing services to taxonomists for standard genome sequencing and annotation.</title>
        <authorList>
            <consortium name="The Broad Institute Genomics Platform"/>
            <consortium name="The Broad Institute Genome Sequencing Center for Infectious Disease"/>
            <person name="Wu L."/>
            <person name="Ma J."/>
        </authorList>
    </citation>
    <scope>NUCLEOTIDE SEQUENCE [LARGE SCALE GENOMIC DNA]</scope>
    <source>
        <strain evidence="3">CCUG 60214</strain>
    </source>
</reference>
<evidence type="ECO:0000313" key="2">
    <source>
        <dbReference type="EMBL" id="MFD1145970.1"/>
    </source>
</evidence>
<feature type="compositionally biased region" description="Low complexity" evidence="1">
    <location>
        <begin position="432"/>
        <end position="443"/>
    </location>
</feature>
<name>A0ABW3QP31_9PSEU</name>
<feature type="region of interest" description="Disordered" evidence="1">
    <location>
        <begin position="432"/>
        <end position="453"/>
    </location>
</feature>
<organism evidence="2 3">
    <name type="scientific">Saccharothrix hoggarensis</name>
    <dbReference type="NCBI Taxonomy" id="913853"/>
    <lineage>
        <taxon>Bacteria</taxon>
        <taxon>Bacillati</taxon>
        <taxon>Actinomycetota</taxon>
        <taxon>Actinomycetes</taxon>
        <taxon>Pseudonocardiales</taxon>
        <taxon>Pseudonocardiaceae</taxon>
        <taxon>Saccharothrix</taxon>
    </lineage>
</organism>
<feature type="compositionally biased region" description="Low complexity" evidence="1">
    <location>
        <begin position="197"/>
        <end position="210"/>
    </location>
</feature>
<proteinExistence type="predicted"/>
<protein>
    <recommendedName>
        <fullName evidence="4">HK97 family phage prohead protease</fullName>
    </recommendedName>
</protein>
<dbReference type="Proteomes" id="UP001597168">
    <property type="component" value="Unassembled WGS sequence"/>
</dbReference>
<keyword evidence="3" id="KW-1185">Reference proteome</keyword>
<comment type="caution">
    <text evidence="2">The sequence shown here is derived from an EMBL/GenBank/DDBJ whole genome shotgun (WGS) entry which is preliminary data.</text>
</comment>
<dbReference type="EMBL" id="JBHTLK010000005">
    <property type="protein sequence ID" value="MFD1145970.1"/>
    <property type="molecule type" value="Genomic_DNA"/>
</dbReference>
<accession>A0ABW3QP31</accession>
<feature type="region of interest" description="Disordered" evidence="1">
    <location>
        <begin position="353"/>
        <end position="414"/>
    </location>
</feature>